<evidence type="ECO:0000313" key="2">
    <source>
        <dbReference type="Proteomes" id="UP000092420"/>
    </source>
</evidence>
<dbReference type="EMBL" id="LNJB01000001">
    <property type="protein sequence ID" value="KYC55435.1"/>
    <property type="molecule type" value="Genomic_DNA"/>
</dbReference>
<dbReference type="PANTHER" id="PTHR34819:SF3">
    <property type="entry name" value="CELL SURFACE PROTEIN"/>
    <property type="match status" value="1"/>
</dbReference>
<sequence length="1519" mass="163102">MWATCSLDSNTTSVRSKKITIEYNLSNQKLSEPICASSHTFFDWSILNTGKSSSGGDCYDNSMQIRNGVFVTVNGADVNVNLSNLPTVIDRCGTYIVTLNISRDSIGGAYDVNVSFPTNNYHVNNITINGGSPNQILGSNGYEWKYGDFFVNNTSASIDLNVTKRCDSNGQMTANVVWHDRCNNDAPDNICSDSTSSTPRLILSGNVCLMKVPELLWATTDKATWKLCLTNAGSGGGYNVWLEDKLGSGLSYNSSTGTYSQVTINKDRNGNPINGATWFIPKIDAGDRTEILLTVNIDACSNLTNNASTSAGCLGVDCQPIKTDNSSIRIPPSEAITANHIPGSINMCGEENVTIIVKNTELTYVYDVNVTASLPTGIIYVSGTSPNPENPNSNPLRWTKSQISGLEALAPSSEIAINFKIRSSCNMPSSGNFISQATYKSPCNAVKISTQEISQIVRRTPTLSISKHGRNHTTGTSFADNVAAEPGNIVEWRLVITNSGSAAATNVEFYDVLPSNMTFGGISTSQYPAVGTIPSGSGTLADPWKHGTLSNVSGSNAATYYVWGTVNAGGCQAATTNIAHVRYGCDNPDCRFNFISSSSRSLRTRPNFVRSQTIGTFTTCDGIITINLRNDSGYPTAYNVFVTSTLPPGYIYDSMITGPNPTPNPPSNPAQPIWSLGNMAASGANTVLQFRVKNDGLSCGTVTPGTNNVRIDYQDSCHNPLSVSYTSPTITPLKPIISVSKTPALQPVSPGGTGSWTITVTNIGNTPAYNVTVIDTLSSDWETPIVAGNGTNGETPIVSGNTITWHIPGPIAQSGGTWSATLSARLKGNAGTGTNGVIVVGKCSNGCIYSSATDSARIINIQGLFKESEKEKATIGEEVVFDLAVVYSGVGSNYTNTTIVDHLPDGIEYISHTYTDTFGGTIQQFNQNGQVLTWKLGTPLGAPNRNFVGPNNILIKITGRIKNILPDNVRDVTLVNNANTSFIQDGAPYNISDLDDVRIIEPTLTIEKRGDKTEGLPGENVHYTITVRNTGNSSAYDVVIQDQIPLGLILVGGSITSSPTAYNTMVFGDTIQWGYLSITPNNSVTLEYDVTIPPQGGSFTNTVTNTEYWSLPSGNEGRRQYGPLSDTWNVISPGTDLQKVTLNTDINVPSPGGIVYFRLTITNTGAMNLNPVKLNDYLPDGLTYRPGSSTVGGVPHEPDSITGSPQILTWNNIGSMNPTDTIIVEFQATVDAGRTGTFINRAEVIGTSRIGDVTDSDTSTVGVKGPAINITKSVEPPWGKNGFNNEFTLVIKNTGEVMLNPVTVTDTLPIGLTYANLASIIPDSVVLNADGTTTIKWNNIGPLAVGESKTIKFSAKFNGQEINSINYAITEGWPPNGDPVSNDDQVEIQKHPGGSPKETLRVITKGYMKRCDLCYTQELIREAKLLISKQDILVEEDNTCCKPEDIIEALKIETIKNDLDKDPRYIRALTLLENSERLCKEANEAFAKGNYGLAQRLTKEKCEAITEAMKLMIEVLSPK</sequence>
<name>A0A150JK77_9EURY</name>
<accession>A0A150JE53</accession>
<dbReference type="Pfam" id="PF01345">
    <property type="entry name" value="DUF11"/>
    <property type="match status" value="6"/>
</dbReference>
<dbReference type="Proteomes" id="UP000092420">
    <property type="component" value="Unassembled WGS sequence"/>
</dbReference>
<organism evidence="1 2">
    <name type="scientific">Candidatus Methanofastidiosum methylothiophilum</name>
    <dbReference type="NCBI Taxonomy" id="1705564"/>
    <lineage>
        <taxon>Archaea</taxon>
        <taxon>Methanobacteriati</taxon>
        <taxon>Methanobacteriota</taxon>
        <taxon>Stenosarchaea group</taxon>
        <taxon>Candidatus Methanofastidiosia</taxon>
        <taxon>Candidatus Methanofastidiosales</taxon>
        <taxon>Candidatus Methanofastidiosaceae</taxon>
        <taxon>Candidatus Methanofastidiosum</taxon>
    </lineage>
</organism>
<dbReference type="InterPro" id="IPR001434">
    <property type="entry name" value="OmcB-like_DUF11"/>
</dbReference>
<evidence type="ECO:0000313" key="1">
    <source>
        <dbReference type="EMBL" id="KYC55435.1"/>
    </source>
</evidence>
<dbReference type="InterPro" id="IPR047589">
    <property type="entry name" value="DUF11_rpt"/>
</dbReference>
<dbReference type="NCBIfam" id="TIGR01451">
    <property type="entry name" value="B_ant_repeat"/>
    <property type="match status" value="6"/>
</dbReference>
<dbReference type="InterPro" id="IPR051172">
    <property type="entry name" value="Chlamydia_OmcB"/>
</dbReference>
<proteinExistence type="predicted"/>
<reference evidence="1 2" key="1">
    <citation type="journal article" date="2016" name="ISME J.">
        <title>Chasing the elusive Euryarchaeota class WSA2: genomes reveal a uniquely fastidious methyl-reducing methanogen.</title>
        <authorList>
            <person name="Nobu M.K."/>
            <person name="Narihiro T."/>
            <person name="Kuroda K."/>
            <person name="Mei R."/>
            <person name="Liu W.T."/>
        </authorList>
    </citation>
    <scope>NUCLEOTIDE SEQUENCE [LARGE SCALE GENOMIC DNA]</scope>
    <source>
        <strain evidence="1">ADurb1013_Bin02101</strain>
    </source>
</reference>
<gene>
    <name evidence="1" type="ORF">AN188_00085</name>
</gene>
<dbReference type="Gene3D" id="2.60.40.740">
    <property type="match status" value="1"/>
</dbReference>
<accession>A0A150JK77</accession>
<protein>
    <submittedName>
        <fullName evidence="1">Translocon-associated protein beta (TRAPB)</fullName>
    </submittedName>
</protein>
<comment type="caution">
    <text evidence="1">The sequence shown here is derived from an EMBL/GenBank/DDBJ whole genome shotgun (WGS) entry which is preliminary data.</text>
</comment>
<dbReference type="PANTHER" id="PTHR34819">
    <property type="entry name" value="LARGE CYSTEINE-RICH PERIPLASMIC PROTEIN OMCB"/>
    <property type="match status" value="1"/>
</dbReference>